<protein>
    <recommendedName>
        <fullName evidence="1">EthD domain-containing protein</fullName>
    </recommendedName>
</protein>
<dbReference type="InterPro" id="IPR011008">
    <property type="entry name" value="Dimeric_a/b-barrel"/>
</dbReference>
<proteinExistence type="predicted"/>
<accession>A0A1A9S0J5</accession>
<sequence>MIKLCMCVKRLPAISREAFLHYWRHHHAPLVAELREDLGIARYAQTVLLPDDAVQQGLAKSRGTLAYPFDGLGEVWWHSLAQMQAARSTPAAQAASRRLYEDERRFVNHAESYLWLAREDVIF</sequence>
<dbReference type="SUPFAM" id="SSF54909">
    <property type="entry name" value="Dimeric alpha+beta barrel"/>
    <property type="match status" value="1"/>
</dbReference>
<reference evidence="3" key="1">
    <citation type="submission" date="2016-05" db="EMBL/GenBank/DDBJ databases">
        <title>Draft genome of Corynebacterium afermentans subsp. afermentans LCDC 88199T.</title>
        <authorList>
            <person name="Bernier A.-M."/>
            <person name="Bernard K."/>
        </authorList>
    </citation>
    <scope>NUCLEOTIDE SEQUENCE [LARGE SCALE GENOMIC DNA]</scope>
    <source>
        <strain evidence="3">NML02-A-017</strain>
    </source>
</reference>
<organism evidence="2 3">
    <name type="scientific">Eikenella longinqua</name>
    <dbReference type="NCBI Taxonomy" id="1795827"/>
    <lineage>
        <taxon>Bacteria</taxon>
        <taxon>Pseudomonadati</taxon>
        <taxon>Pseudomonadota</taxon>
        <taxon>Betaproteobacteria</taxon>
        <taxon>Neisseriales</taxon>
        <taxon>Neisseriaceae</taxon>
        <taxon>Eikenella</taxon>
    </lineage>
</organism>
<feature type="domain" description="EthD" evidence="1">
    <location>
        <begin position="12"/>
        <end position="108"/>
    </location>
</feature>
<dbReference type="Gene3D" id="3.30.70.100">
    <property type="match status" value="1"/>
</dbReference>
<keyword evidence="3" id="KW-1185">Reference proteome</keyword>
<dbReference type="OrthoDB" id="8611253at2"/>
<name>A0A1A9S0J5_9NEIS</name>
<dbReference type="RefSeq" id="WP_067590451.1">
    <property type="nucleotide sequence ID" value="NZ_LXSL01000012.1"/>
</dbReference>
<evidence type="ECO:0000313" key="2">
    <source>
        <dbReference type="EMBL" id="OAM30819.1"/>
    </source>
</evidence>
<dbReference type="EMBL" id="LXSL01000012">
    <property type="protein sequence ID" value="OAM30819.1"/>
    <property type="molecule type" value="Genomic_DNA"/>
</dbReference>
<dbReference type="Proteomes" id="UP000077885">
    <property type="component" value="Unassembled WGS sequence"/>
</dbReference>
<dbReference type="STRING" id="1795827.A7P95_02115"/>
<dbReference type="Pfam" id="PF07110">
    <property type="entry name" value="EthD"/>
    <property type="match status" value="1"/>
</dbReference>
<gene>
    <name evidence="2" type="ORF">A7P95_02115</name>
</gene>
<dbReference type="AlphaFoldDB" id="A0A1A9S0J5"/>
<dbReference type="NCBIfam" id="TIGR02118">
    <property type="entry name" value="EthD family reductase"/>
    <property type="match status" value="1"/>
</dbReference>
<evidence type="ECO:0000313" key="3">
    <source>
        <dbReference type="Proteomes" id="UP000077885"/>
    </source>
</evidence>
<evidence type="ECO:0000259" key="1">
    <source>
        <dbReference type="Pfam" id="PF07110"/>
    </source>
</evidence>
<comment type="caution">
    <text evidence="2">The sequence shown here is derived from an EMBL/GenBank/DDBJ whole genome shotgun (WGS) entry which is preliminary data.</text>
</comment>
<dbReference type="GO" id="GO:0016491">
    <property type="term" value="F:oxidoreductase activity"/>
    <property type="evidence" value="ECO:0007669"/>
    <property type="project" value="InterPro"/>
</dbReference>
<dbReference type="InterPro" id="IPR009799">
    <property type="entry name" value="EthD_dom"/>
</dbReference>